<reference evidence="3 4" key="1">
    <citation type="submission" date="2020-02" db="EMBL/GenBank/DDBJ databases">
        <authorList>
            <person name="Yang Z."/>
        </authorList>
    </citation>
    <scope>NUCLEOTIDE SEQUENCE [LARGE SCALE GENOMIC DNA]</scope>
    <source>
        <strain evidence="3 4">HX-7-9</strain>
    </source>
</reference>
<dbReference type="RefSeq" id="WP_163315729.1">
    <property type="nucleotide sequence ID" value="NZ_JAAGAA010000005.1"/>
</dbReference>
<gene>
    <name evidence="3" type="ORF">GZH52_06760</name>
</gene>
<organism evidence="3 4">
    <name type="scientific">Crenobacter caeni</name>
    <dbReference type="NCBI Taxonomy" id="2705474"/>
    <lineage>
        <taxon>Bacteria</taxon>
        <taxon>Pseudomonadati</taxon>
        <taxon>Pseudomonadota</taxon>
        <taxon>Betaproteobacteria</taxon>
        <taxon>Neisseriales</taxon>
        <taxon>Neisseriaceae</taxon>
        <taxon>Crenobacter</taxon>
    </lineage>
</organism>
<dbReference type="Proteomes" id="UP000482578">
    <property type="component" value="Unassembled WGS sequence"/>
</dbReference>
<dbReference type="EMBL" id="JAAGAA010000005">
    <property type="protein sequence ID" value="NDV12497.1"/>
    <property type="molecule type" value="Genomic_DNA"/>
</dbReference>
<dbReference type="PANTHER" id="PTHR38036">
    <property type="entry name" value="UPF0250 PROTEIN YBED"/>
    <property type="match status" value="1"/>
</dbReference>
<dbReference type="InterPro" id="IPR007454">
    <property type="entry name" value="UPF0250_YbeD-like"/>
</dbReference>
<dbReference type="HAMAP" id="MF_00659">
    <property type="entry name" value="UPF0250"/>
    <property type="match status" value="1"/>
</dbReference>
<keyword evidence="4" id="KW-1185">Reference proteome</keyword>
<evidence type="ECO:0000313" key="3">
    <source>
        <dbReference type="EMBL" id="NDV12497.1"/>
    </source>
</evidence>
<evidence type="ECO:0000256" key="2">
    <source>
        <dbReference type="HAMAP-Rule" id="MF_00659"/>
    </source>
</evidence>
<dbReference type="Gene3D" id="3.30.70.260">
    <property type="match status" value="1"/>
</dbReference>
<accession>A0A6B2KRE7</accession>
<sequence>MSDNPADALFEFPCRFPVKVMGERHEELHAQVIEVVRMHAPDLDEVDVVVRESSSGKYLSLTVTVNAQNRAQLDAIYLSLTSHPLVKIVL</sequence>
<dbReference type="InterPro" id="IPR027471">
    <property type="entry name" value="YbeD-like_sf"/>
</dbReference>
<comment type="similarity">
    <text evidence="1 2">Belongs to the UPF0250 family.</text>
</comment>
<name>A0A6B2KRE7_9NEIS</name>
<proteinExistence type="inferred from homology"/>
<dbReference type="Pfam" id="PF04359">
    <property type="entry name" value="DUF493"/>
    <property type="match status" value="1"/>
</dbReference>
<evidence type="ECO:0000313" key="4">
    <source>
        <dbReference type="Proteomes" id="UP000482578"/>
    </source>
</evidence>
<protein>
    <recommendedName>
        <fullName evidence="2">UPF0250 protein GZH52_06760</fullName>
    </recommendedName>
</protein>
<evidence type="ECO:0000256" key="1">
    <source>
        <dbReference type="ARBA" id="ARBA00008460"/>
    </source>
</evidence>
<comment type="caution">
    <text evidence="3">The sequence shown here is derived from an EMBL/GenBank/DDBJ whole genome shotgun (WGS) entry which is preliminary data.</text>
</comment>
<dbReference type="AlphaFoldDB" id="A0A6B2KRE7"/>
<dbReference type="PANTHER" id="PTHR38036:SF1">
    <property type="entry name" value="UPF0250 PROTEIN YBED"/>
    <property type="match status" value="1"/>
</dbReference>
<dbReference type="SUPFAM" id="SSF117991">
    <property type="entry name" value="YbeD/HP0495-like"/>
    <property type="match status" value="1"/>
</dbReference>